<keyword evidence="11 23" id="KW-0808">Transferase</keyword>
<dbReference type="InterPro" id="IPR012338">
    <property type="entry name" value="Beta-lactam/transpept-like"/>
</dbReference>
<comment type="similarity">
    <text evidence="4 23">In the C-terminal section; belongs to the transpeptidase family.</text>
</comment>
<evidence type="ECO:0000313" key="29">
    <source>
        <dbReference type="Proteomes" id="UP000638570"/>
    </source>
</evidence>
<feature type="transmembrane region" description="Helical" evidence="24">
    <location>
        <begin position="21"/>
        <end position="43"/>
    </location>
</feature>
<dbReference type="SUPFAM" id="SSF56601">
    <property type="entry name" value="beta-lactamase/transpeptidase-like"/>
    <property type="match status" value="1"/>
</dbReference>
<evidence type="ECO:0000256" key="7">
    <source>
        <dbReference type="ARBA" id="ARBA00022475"/>
    </source>
</evidence>
<evidence type="ECO:0000259" key="26">
    <source>
        <dbReference type="Pfam" id="PF00912"/>
    </source>
</evidence>
<keyword evidence="17" id="KW-0511">Multifunctional enzyme</keyword>
<dbReference type="InterPro" id="IPR050396">
    <property type="entry name" value="Glycosyltr_51/Transpeptidase"/>
</dbReference>
<evidence type="ECO:0000256" key="5">
    <source>
        <dbReference type="ARBA" id="ARBA00007739"/>
    </source>
</evidence>
<dbReference type="Gene3D" id="1.20.5.100">
    <property type="entry name" value="Cytochrome c1, transmembrane anchor, C-terminal"/>
    <property type="match status" value="1"/>
</dbReference>
<evidence type="ECO:0000256" key="16">
    <source>
        <dbReference type="ARBA" id="ARBA00023251"/>
    </source>
</evidence>
<keyword evidence="24" id="KW-0812">Transmembrane</keyword>
<dbReference type="Proteomes" id="UP000638570">
    <property type="component" value="Unassembled WGS sequence"/>
</dbReference>
<evidence type="ECO:0000256" key="17">
    <source>
        <dbReference type="ARBA" id="ARBA00023268"/>
    </source>
</evidence>
<keyword evidence="24" id="KW-1133">Transmembrane helix</keyword>
<evidence type="ECO:0000256" key="12">
    <source>
        <dbReference type="ARBA" id="ARBA00022801"/>
    </source>
</evidence>
<evidence type="ECO:0000313" key="28">
    <source>
        <dbReference type="EMBL" id="MBL1378984.1"/>
    </source>
</evidence>
<dbReference type="Pfam" id="PF00905">
    <property type="entry name" value="Transpeptidase"/>
    <property type="match status" value="1"/>
</dbReference>
<proteinExistence type="inferred from homology"/>
<evidence type="ECO:0000256" key="18">
    <source>
        <dbReference type="ARBA" id="ARBA00023316"/>
    </source>
</evidence>
<comment type="subcellular location">
    <subcellularLocation>
        <location evidence="2">Cell membrane</location>
    </subcellularLocation>
</comment>
<dbReference type="SUPFAM" id="SSF53955">
    <property type="entry name" value="Lysozyme-like"/>
    <property type="match status" value="1"/>
</dbReference>
<evidence type="ECO:0000256" key="10">
    <source>
        <dbReference type="ARBA" id="ARBA00022676"/>
    </source>
</evidence>
<dbReference type="Gene3D" id="3.40.710.10">
    <property type="entry name" value="DD-peptidase/beta-lactamase superfamily"/>
    <property type="match status" value="1"/>
</dbReference>
<evidence type="ECO:0000256" key="3">
    <source>
        <dbReference type="ARBA" id="ARBA00004752"/>
    </source>
</evidence>
<dbReference type="InterPro" id="IPR036950">
    <property type="entry name" value="PBP_transglycosylase"/>
</dbReference>
<feature type="domain" description="Bifunctional transglycosylase second" evidence="27">
    <location>
        <begin position="69"/>
        <end position="153"/>
    </location>
</feature>
<dbReference type="NCBIfam" id="TIGR02071">
    <property type="entry name" value="PBP_1b"/>
    <property type="match status" value="1"/>
</dbReference>
<dbReference type="PIRSF" id="PIRSF002799">
    <property type="entry name" value="PBP_1b"/>
    <property type="match status" value="1"/>
</dbReference>
<evidence type="ECO:0000259" key="25">
    <source>
        <dbReference type="Pfam" id="PF00905"/>
    </source>
</evidence>
<evidence type="ECO:0000256" key="15">
    <source>
        <dbReference type="ARBA" id="ARBA00023136"/>
    </source>
</evidence>
<keyword evidence="9" id="KW-0645">Protease</keyword>
<comment type="pathway">
    <text evidence="3 23">Cell wall biogenesis; peptidoglycan biosynthesis.</text>
</comment>
<evidence type="ECO:0000256" key="21">
    <source>
        <dbReference type="ARBA" id="ARBA00049902"/>
    </source>
</evidence>
<evidence type="ECO:0000256" key="14">
    <source>
        <dbReference type="ARBA" id="ARBA00022984"/>
    </source>
</evidence>
<comment type="catalytic activity">
    <reaction evidence="20">
        <text>Preferential cleavage: (Ac)2-L-Lys-D-Ala-|-D-Ala. Also transpeptidation of peptidyl-alanyl moieties that are N-acyl substituents of D-alanine.</text>
        <dbReference type="EC" id="3.4.16.4"/>
    </reaction>
</comment>
<evidence type="ECO:0000256" key="4">
    <source>
        <dbReference type="ARBA" id="ARBA00007090"/>
    </source>
</evidence>
<evidence type="ECO:0000259" key="27">
    <source>
        <dbReference type="Pfam" id="PF14814"/>
    </source>
</evidence>
<dbReference type="RefSeq" id="WP_202088031.1">
    <property type="nucleotide sequence ID" value="NZ_JAERTZ010000028.1"/>
</dbReference>
<keyword evidence="10 23" id="KW-0328">Glycosyltransferase</keyword>
<evidence type="ECO:0000256" key="22">
    <source>
        <dbReference type="NCBIfam" id="TIGR02071"/>
    </source>
</evidence>
<comment type="caution">
    <text evidence="28">The sequence shown here is derived from an EMBL/GenBank/DDBJ whole genome shotgun (WGS) entry which is preliminary data.</text>
</comment>
<keyword evidence="12" id="KW-0378">Hydrolase</keyword>
<dbReference type="Pfam" id="PF00912">
    <property type="entry name" value="Transgly"/>
    <property type="match status" value="1"/>
</dbReference>
<gene>
    <name evidence="28" type="primary">mrcB</name>
    <name evidence="28" type="ORF">JKV55_16890</name>
</gene>
<dbReference type="PANTHER" id="PTHR32282:SF11">
    <property type="entry name" value="PENICILLIN-BINDING PROTEIN 1B"/>
    <property type="match status" value="1"/>
</dbReference>
<evidence type="ECO:0000256" key="13">
    <source>
        <dbReference type="ARBA" id="ARBA00022960"/>
    </source>
</evidence>
<feature type="domain" description="Glycosyl transferase family 51" evidence="26">
    <location>
        <begin position="164"/>
        <end position="335"/>
    </location>
</feature>
<comment type="similarity">
    <text evidence="5 23">In the N-terminal section; belongs to the glycosyltransferase 51 family.</text>
</comment>
<dbReference type="Pfam" id="PF14814">
    <property type="entry name" value="UB2H"/>
    <property type="match status" value="1"/>
</dbReference>
<keyword evidence="8" id="KW-0121">Carboxypeptidase</keyword>
<dbReference type="InterPro" id="IPR011813">
    <property type="entry name" value="PBP_1b"/>
</dbReference>
<keyword evidence="18 23" id="KW-0961">Cell wall biogenesis/degradation</keyword>
<evidence type="ECO:0000256" key="8">
    <source>
        <dbReference type="ARBA" id="ARBA00022645"/>
    </source>
</evidence>
<evidence type="ECO:0000256" key="11">
    <source>
        <dbReference type="ARBA" id="ARBA00022679"/>
    </source>
</evidence>
<keyword evidence="15 24" id="KW-0472">Membrane</keyword>
<name>A0ABS1QVT6_9GAMM</name>
<evidence type="ECO:0000256" key="19">
    <source>
        <dbReference type="ARBA" id="ARBA00032454"/>
    </source>
</evidence>
<dbReference type="Gene3D" id="3.30.2060.10">
    <property type="entry name" value="Penicillin-binding protein 1b domain"/>
    <property type="match status" value="1"/>
</dbReference>
<evidence type="ECO:0000256" key="20">
    <source>
        <dbReference type="ARBA" id="ARBA00034000"/>
    </source>
</evidence>
<keyword evidence="14 23" id="KW-0573">Peptidoglycan synthesis</keyword>
<dbReference type="EMBL" id="JAERTZ010000028">
    <property type="protein sequence ID" value="MBL1378984.1"/>
    <property type="molecule type" value="Genomic_DNA"/>
</dbReference>
<evidence type="ECO:0000256" key="9">
    <source>
        <dbReference type="ARBA" id="ARBA00022670"/>
    </source>
</evidence>
<evidence type="ECO:0000256" key="24">
    <source>
        <dbReference type="SAM" id="Phobius"/>
    </source>
</evidence>
<dbReference type="InterPro" id="IPR001264">
    <property type="entry name" value="Glyco_trans_51"/>
</dbReference>
<comment type="catalytic activity">
    <reaction evidence="21">
        <text>[GlcNAc-(1-&gt;4)-Mur2Ac(oyl-L-Ala-gamma-D-Glu-L-Lys-D-Ala-D-Ala)](n)-di-trans,octa-cis-undecaprenyl diphosphate + beta-D-GlcNAc-(1-&gt;4)-Mur2Ac(oyl-L-Ala-gamma-D-Glu-L-Lys-D-Ala-D-Ala)-di-trans,octa-cis-undecaprenyl diphosphate = [GlcNAc-(1-&gt;4)-Mur2Ac(oyl-L-Ala-gamma-D-Glu-L-Lys-D-Ala-D-Ala)](n+1)-di-trans,octa-cis-undecaprenyl diphosphate + di-trans,octa-cis-undecaprenyl diphosphate + H(+)</text>
        <dbReference type="Rhea" id="RHEA:23708"/>
        <dbReference type="Rhea" id="RHEA-COMP:9602"/>
        <dbReference type="Rhea" id="RHEA-COMP:9603"/>
        <dbReference type="ChEBI" id="CHEBI:15378"/>
        <dbReference type="ChEBI" id="CHEBI:58405"/>
        <dbReference type="ChEBI" id="CHEBI:60033"/>
        <dbReference type="ChEBI" id="CHEBI:78435"/>
        <dbReference type="EC" id="2.4.99.28"/>
    </reaction>
</comment>
<comment type="function">
    <text evidence="1 23">Cell wall formation. Synthesis of cross-linked peptidoglycan from the lipid intermediates. The enzyme has a penicillin-insensitive transglycosylase N-terminal domain (formation of linear glycan strands) and a penicillin-sensitive transpeptidase C-terminal domain (cross-linking of the peptide subunits).</text>
</comment>
<sequence>MAKQTRTRKSTKKPVKKRRSWWGLLFKLGLVMAVLLGIFGIYLDSQVRERFEGQKWALPALVYSRPLELFPGQKLSHQQMLRELQLLNYRKVASPGRPGEYAVTNNRIEIHRRPFNFSDGAEAARSILLTFDGQRLARMQNPANGRELGYARMDPVLLDRLNVEQREDRLLVRLDQVPELLVTTLLTVEDRDFYRHDGVSPLAILRALVVNLKAGRTVQGGSTLTQQLAKNFFLTQDRSLWRKVQEAYMALIIDFRYEKDEILEAYLNEVYLGQNGSQGVYGFGLASYFYFGLPLNELNPDQIALIVALVKGPSFYDPWRNSGRAQERRDLVLRLLANEGHIDRDTYEQSSSRELGLIERGRMGYGRTPAFMGLLRQELRERFGADYLRQNGLKIFSSLDPIAQHSAEQAVVEQLKQLRANTKRNDLEAAMVVSNWRKGEVSAVVGGADPSFAGFNRALAARRPIGSLIKPPVFAEALANGYTLATPLKDEPISLRSDAGQVWRPNNYDRQFRGQVMFYDALAKSLNVPTVNLGMAIGLDKVVDGLKRLGVQQPIQAYPSLLLGTLELTPMEVNQLYLSLANQGLYQPLTSIRAIQDEHGELLYQHDARAVRVLEPEAGYLALYAMTKVVGGGTAAHLAARFPNRVMAGKTGTTNDLRDTWYAGLDNEELVSVWVGRDDNGVTGLTGASGALRVYSRYLDGRGVDSLELTAPAGIDQVNFAVRDGQPADPRCEPTQLLPAKAAGLPGIRDCRPVVPVQQPQQPQRPSSGEPISDWLRDIFNFAR</sequence>
<organism evidence="28 29">
    <name type="scientific">Zobellella iuensis</name>
    <dbReference type="NCBI Taxonomy" id="2803811"/>
    <lineage>
        <taxon>Bacteria</taxon>
        <taxon>Pseudomonadati</taxon>
        <taxon>Pseudomonadota</taxon>
        <taxon>Gammaproteobacteria</taxon>
        <taxon>Aeromonadales</taxon>
        <taxon>Aeromonadaceae</taxon>
        <taxon>Zobellella</taxon>
    </lineage>
</organism>
<dbReference type="InterPro" id="IPR028166">
    <property type="entry name" value="UB2H"/>
</dbReference>
<evidence type="ECO:0000256" key="6">
    <source>
        <dbReference type="ARBA" id="ARBA00018637"/>
    </source>
</evidence>
<keyword evidence="16" id="KW-0046">Antibiotic resistance</keyword>
<evidence type="ECO:0000256" key="23">
    <source>
        <dbReference type="PIRNR" id="PIRNR002799"/>
    </source>
</evidence>
<protein>
    <recommendedName>
        <fullName evidence="6 22">Penicillin-binding protein 1B</fullName>
        <shortName evidence="23">PBP-1b</shortName>
        <shortName evidence="23">PBP1b</shortName>
    </recommendedName>
    <alternativeName>
        <fullName evidence="19 23">Murein polymerase</fullName>
    </alternativeName>
</protein>
<keyword evidence="7" id="KW-1003">Cell membrane</keyword>
<evidence type="ECO:0000256" key="2">
    <source>
        <dbReference type="ARBA" id="ARBA00004236"/>
    </source>
</evidence>
<dbReference type="PANTHER" id="PTHR32282">
    <property type="entry name" value="BINDING PROTEIN TRANSPEPTIDASE, PUTATIVE-RELATED"/>
    <property type="match status" value="1"/>
</dbReference>
<evidence type="ECO:0000256" key="1">
    <source>
        <dbReference type="ARBA" id="ARBA00002624"/>
    </source>
</evidence>
<accession>A0ABS1QVT6</accession>
<feature type="domain" description="Penicillin-binding protein transpeptidase" evidence="25">
    <location>
        <begin position="430"/>
        <end position="664"/>
    </location>
</feature>
<reference evidence="29" key="1">
    <citation type="submission" date="2021-01" db="EMBL/GenBank/DDBJ databases">
        <title>Genome public.</title>
        <authorList>
            <person name="Liu C."/>
            <person name="Sun Q."/>
        </authorList>
    </citation>
    <scope>NUCLEOTIDE SEQUENCE [LARGE SCALE GENOMIC DNA]</scope>
    <source>
        <strain evidence="29">CGMCC 1.18722</strain>
    </source>
</reference>
<dbReference type="Gene3D" id="1.10.3810.10">
    <property type="entry name" value="Biosynthetic peptidoglycan transglycosylase-like"/>
    <property type="match status" value="1"/>
</dbReference>
<keyword evidence="29" id="KW-1185">Reference proteome</keyword>
<keyword evidence="13 23" id="KW-0133">Cell shape</keyword>
<dbReference type="InterPro" id="IPR023346">
    <property type="entry name" value="Lysozyme-like_dom_sf"/>
</dbReference>
<dbReference type="InterPro" id="IPR001460">
    <property type="entry name" value="PCN-bd_Tpept"/>
</dbReference>